<dbReference type="Proteomes" id="UP000202031">
    <property type="component" value="Chromosome"/>
</dbReference>
<gene>
    <name evidence="1" type="ORF">CLAN_0374</name>
</gene>
<evidence type="ECO:0000313" key="1">
    <source>
        <dbReference type="EMBL" id="ARQ97132.1"/>
    </source>
</evidence>
<proteinExistence type="predicted"/>
<dbReference type="RefSeq" id="WP_100590451.1">
    <property type="nucleotide sequence ID" value="NZ_CP015578.1"/>
</dbReference>
<protein>
    <recommendedName>
        <fullName evidence="3">DUF2920 domain protein</fullName>
    </recommendedName>
</protein>
<accession>A0A1X9SLP4</accession>
<dbReference type="SUPFAM" id="SSF53474">
    <property type="entry name" value="alpha/beta-Hydrolases"/>
    <property type="match status" value="1"/>
</dbReference>
<reference evidence="2" key="1">
    <citation type="journal article" date="2017" name="Genome Biol. Evol.">
        <title>Comparative Genomic Analysis Identifies a Campylobacter Clade Deficient in Selenium Metabolism.</title>
        <authorList>
            <person name="Miller W.G."/>
            <person name="Yee E."/>
            <person name="Lopes B.S."/>
            <person name="Chapman M.H."/>
            <person name="Huynh S."/>
            <person name="Bono J.L."/>
            <person name="Parker C.T."/>
            <person name="Strachan N.J.C."/>
            <person name="Forbes K.J."/>
        </authorList>
    </citation>
    <scope>NUCLEOTIDE SEQUENCE [LARGE SCALE GENOMIC DNA]</scope>
    <source>
        <strain evidence="2">NCTC 13004</strain>
    </source>
</reference>
<organism evidence="1 2">
    <name type="scientific">Campylobacter lanienae NCTC 13004</name>
    <dbReference type="NCBI Taxonomy" id="1031753"/>
    <lineage>
        <taxon>Bacteria</taxon>
        <taxon>Pseudomonadati</taxon>
        <taxon>Campylobacterota</taxon>
        <taxon>Epsilonproteobacteria</taxon>
        <taxon>Campylobacterales</taxon>
        <taxon>Campylobacteraceae</taxon>
        <taxon>Campylobacter</taxon>
    </lineage>
</organism>
<evidence type="ECO:0008006" key="3">
    <source>
        <dbReference type="Google" id="ProtNLM"/>
    </source>
</evidence>
<dbReference type="EMBL" id="CP015578">
    <property type="protein sequence ID" value="ARQ97132.1"/>
    <property type="molecule type" value="Genomic_DNA"/>
</dbReference>
<dbReference type="AlphaFoldDB" id="A0A1X9SLP4"/>
<reference evidence="2" key="2">
    <citation type="journal article" date="2017" name="Genome Biol. Evol.">
        <title>Comparative genomic analysis identifies a Campylobacter clade deficient in selenium metabolism.</title>
        <authorList>
            <person name="Miller W.G."/>
            <person name="Yee E."/>
            <person name="Lopes B.S."/>
            <person name="Chapman M.H."/>
            <person name="Huynh S."/>
            <person name="Bono J.L."/>
            <person name="Parker C.T."/>
            <person name="Strachan N.J.C."/>
            <person name="Forbes K.J."/>
        </authorList>
    </citation>
    <scope>NUCLEOTIDE SEQUENCE [LARGE SCALE GENOMIC DNA]</scope>
    <source>
        <strain evidence="2">NCTC 13004</strain>
    </source>
</reference>
<dbReference type="Pfam" id="PF11144">
    <property type="entry name" value="DUF2920"/>
    <property type="match status" value="1"/>
</dbReference>
<evidence type="ECO:0000313" key="2">
    <source>
        <dbReference type="Proteomes" id="UP000202031"/>
    </source>
</evidence>
<dbReference type="KEGG" id="clx:CLAN_0374"/>
<sequence>MIRTKSYKIDGVNDAELDIKRKSKLEFKLTYDNNKEIRSLITIIPGLGEDGDSYYRDKLAHSIARDMDAAVITANYFAIKSNPPGAKFSIDKIDELILKTVASSINRPIPDDVELTKMKSDEIWEYLNSYLYNFIGMQKVAGKLNLTFKLPFHLTLTPPNDEYQNFGLMAALDVINATLHVQSNPPFKVANSNGWGLAKIYVGSSHGGYIANLCAKYAPWAVDGILDNCGWNLSTNIFDKQDYQRGAFRTIGFGKEIDFMKYRRDSRDNENFHLCVSDKTHWTSNSQSPNYFSRSRYEIRDTNEPNHLLIQAKYPKPIFKSYHVQNDKVAPIGEKIEFYKQLKNLGFDATLDIVSDKSRVDGKFIKNLDHGMGMSMKLLVANNYEWMLDKIAKNKRPKYEPNIEFQTSQYIYKFTQQDNQISLKCTKIAD</sequence>
<name>A0A1X9SLP4_9BACT</name>
<dbReference type="GeneID" id="46920847"/>
<dbReference type="InterPro" id="IPR029058">
    <property type="entry name" value="AB_hydrolase_fold"/>
</dbReference>
<dbReference type="InterPro" id="IPR022605">
    <property type="entry name" value="DUF2920"/>
</dbReference>
<dbReference type="Gene3D" id="3.40.50.1820">
    <property type="entry name" value="alpha/beta hydrolase"/>
    <property type="match status" value="1"/>
</dbReference>